<sequence>MTYKIAVAGLHIESSSFNPGLTRTADFRILRGADLFNAPDFAMLADYDADWQPVFWARAVPGAPICPETYAAFKAEILAGIRAAMPLDGVYMALHGAAVVAGMHDCEGDLLAAVRDIVGPDVLITTSYDLHGNVSDRVVDSIDMFSAYRTAPHIDVPQTMRRAIALLMRALDSGQRPSVCWVKVPVLLPGERTSTEDEPAASLYAVIPALEDVDGIWDVSLMVGYVWVDEPRATAAVLVTGTDHATMQRAAIELASAYWDARESFVFGTVTGSLSDCLSMARDATALPVVLADSGDNPTGGGAGDRADTLAALLENAEADVILAGIADLPLVDAAYGAGVGASVHGTIGATHDPINSAPLPITAQVIALSDAPRAAERQAVLRCDGVTFVVTARRRPFHNLVDFTSLGLDPAKARMVVVKSGYLSPDMKALAATSLMALTPGIVDQDVTRRPRQHIARPTFPFDTGFDWAPHVLWSARDPAGSVHP</sequence>
<accession>A0A1W6P001</accession>
<reference evidence="4 5" key="1">
    <citation type="submission" date="2017-02" db="EMBL/GenBank/DDBJ databases">
        <title>Ketogulonicigenium robustum SPU B003 Genome sequencing and assembly.</title>
        <authorList>
            <person name="Li Y."/>
            <person name="Liu L."/>
            <person name="Wang C."/>
            <person name="Zhang M."/>
            <person name="Zhang T."/>
            <person name="Zhang Y."/>
        </authorList>
    </citation>
    <scope>NUCLEOTIDE SEQUENCE [LARGE SCALE GENOMIC DNA]</scope>
    <source>
        <strain evidence="4 5">SPU_B003</strain>
    </source>
</reference>
<keyword evidence="1" id="KW-0482">Metalloprotease</keyword>
<proteinExistence type="inferred from homology"/>
<evidence type="ECO:0000259" key="3">
    <source>
        <dbReference type="Pfam" id="PF07364"/>
    </source>
</evidence>
<dbReference type="InterPro" id="IPR009197">
    <property type="entry name" value="MlrC"/>
</dbReference>
<dbReference type="Pfam" id="PF07364">
    <property type="entry name" value="DUF1485"/>
    <property type="match status" value="1"/>
</dbReference>
<dbReference type="PIRSF" id="PIRSF012702">
    <property type="entry name" value="UCP012702"/>
    <property type="match status" value="1"/>
</dbReference>
<dbReference type="KEGG" id="kro:BVG79_01251"/>
<keyword evidence="1" id="KW-0645">Protease</keyword>
<evidence type="ECO:0000256" key="1">
    <source>
        <dbReference type="PIRNR" id="PIRNR012702"/>
    </source>
</evidence>
<dbReference type="AlphaFoldDB" id="A0A1W6P001"/>
<name>A0A1W6P001_9RHOB</name>
<keyword evidence="1" id="KW-0378">Hydrolase</keyword>
<evidence type="ECO:0000313" key="5">
    <source>
        <dbReference type="Proteomes" id="UP000242447"/>
    </source>
</evidence>
<comment type="cofactor">
    <cofactor evidence="1">
        <name>Zn(2+)</name>
        <dbReference type="ChEBI" id="CHEBI:29105"/>
    </cofactor>
    <text evidence="1">Binds 1 zinc ion per subunit.</text>
</comment>
<protein>
    <recommendedName>
        <fullName evidence="1">Microcystinase C</fullName>
        <shortName evidence="1">MlrC</shortName>
    </recommendedName>
</protein>
<dbReference type="InterPro" id="IPR015995">
    <property type="entry name" value="MlrC_N"/>
</dbReference>
<dbReference type="RefSeq" id="WP_085786118.1">
    <property type="nucleotide sequence ID" value="NZ_CP019937.1"/>
</dbReference>
<dbReference type="Proteomes" id="UP000242447">
    <property type="component" value="Chromosome"/>
</dbReference>
<organism evidence="4 5">
    <name type="scientific">Ketogulonicigenium robustum</name>
    <dbReference type="NCBI Taxonomy" id="92947"/>
    <lineage>
        <taxon>Bacteria</taxon>
        <taxon>Pseudomonadati</taxon>
        <taxon>Pseudomonadota</taxon>
        <taxon>Alphaproteobacteria</taxon>
        <taxon>Rhodobacterales</taxon>
        <taxon>Roseobacteraceae</taxon>
        <taxon>Ketogulonicigenium</taxon>
    </lineage>
</organism>
<evidence type="ECO:0000313" key="4">
    <source>
        <dbReference type="EMBL" id="ARO14597.1"/>
    </source>
</evidence>
<dbReference type="GO" id="GO:0006508">
    <property type="term" value="P:proteolysis"/>
    <property type="evidence" value="ECO:0007669"/>
    <property type="project" value="UniProtKB-KW"/>
</dbReference>
<feature type="domain" description="Microcystin LR degradation protein MlrC N-terminal" evidence="3">
    <location>
        <begin position="4"/>
        <end position="281"/>
    </location>
</feature>
<keyword evidence="5" id="KW-1185">Reference proteome</keyword>
<dbReference type="Pfam" id="PF07171">
    <property type="entry name" value="MlrC_C"/>
    <property type="match status" value="1"/>
</dbReference>
<comment type="function">
    <text evidence="1">Involved in peptidolytic degradation of cyclic heptapeptide hepatotoxin microcystin (MC).</text>
</comment>
<dbReference type="OrthoDB" id="9782658at2"/>
<dbReference type="GO" id="GO:0008237">
    <property type="term" value="F:metallopeptidase activity"/>
    <property type="evidence" value="ECO:0007669"/>
    <property type="project" value="UniProtKB-KW"/>
</dbReference>
<dbReference type="STRING" id="92947.BVG79_01251"/>
<keyword evidence="1" id="KW-0479">Metal-binding</keyword>
<feature type="domain" description="Microcystin LR degradation protein MlrC C-terminal" evidence="2">
    <location>
        <begin position="291"/>
        <end position="454"/>
    </location>
</feature>
<gene>
    <name evidence="4" type="ORF">BVG79_01251</name>
</gene>
<dbReference type="GO" id="GO:0046872">
    <property type="term" value="F:metal ion binding"/>
    <property type="evidence" value="ECO:0007669"/>
    <property type="project" value="UniProtKB-KW"/>
</dbReference>
<dbReference type="EMBL" id="CP019937">
    <property type="protein sequence ID" value="ARO14597.1"/>
    <property type="molecule type" value="Genomic_DNA"/>
</dbReference>
<evidence type="ECO:0000259" key="2">
    <source>
        <dbReference type="Pfam" id="PF07171"/>
    </source>
</evidence>
<comment type="similarity">
    <text evidence="1">Belongs to the peptidase M81 family.</text>
</comment>
<dbReference type="InterPro" id="IPR010799">
    <property type="entry name" value="MlrC_C"/>
</dbReference>